<keyword evidence="1" id="KW-1003">Cell membrane</keyword>
<organism evidence="6 7">
    <name type="scientific">Roseospira visakhapatnamensis</name>
    <dbReference type="NCBI Taxonomy" id="390880"/>
    <lineage>
        <taxon>Bacteria</taxon>
        <taxon>Pseudomonadati</taxon>
        <taxon>Pseudomonadota</taxon>
        <taxon>Alphaproteobacteria</taxon>
        <taxon>Rhodospirillales</taxon>
        <taxon>Rhodospirillaceae</taxon>
        <taxon>Roseospira</taxon>
    </lineage>
</organism>
<name>A0A7W6RB58_9PROT</name>
<protein>
    <submittedName>
        <fullName evidence="6">Fumarate reductase subunit C</fullName>
    </submittedName>
</protein>
<dbReference type="SUPFAM" id="SSF81343">
    <property type="entry name" value="Fumarate reductase respiratory complex transmembrane subunits"/>
    <property type="match status" value="1"/>
</dbReference>
<evidence type="ECO:0000256" key="2">
    <source>
        <dbReference type="ARBA" id="ARBA00022692"/>
    </source>
</evidence>
<feature type="transmembrane region" description="Helical" evidence="5">
    <location>
        <begin position="108"/>
        <end position="129"/>
    </location>
</feature>
<keyword evidence="7" id="KW-1185">Reference proteome</keyword>
<evidence type="ECO:0000313" key="7">
    <source>
        <dbReference type="Proteomes" id="UP000554286"/>
    </source>
</evidence>
<evidence type="ECO:0000256" key="1">
    <source>
        <dbReference type="ARBA" id="ARBA00022475"/>
    </source>
</evidence>
<proteinExistence type="predicted"/>
<reference evidence="6 7" key="1">
    <citation type="submission" date="2020-08" db="EMBL/GenBank/DDBJ databases">
        <title>Genome sequencing of Purple Non-Sulfur Bacteria from various extreme environments.</title>
        <authorList>
            <person name="Mayer M."/>
        </authorList>
    </citation>
    <scope>NUCLEOTIDE SEQUENCE [LARGE SCALE GENOMIC DNA]</scope>
    <source>
        <strain evidence="6 7">JA131</strain>
    </source>
</reference>
<dbReference type="InterPro" id="IPR003510">
    <property type="entry name" value="Fumarate_red_C"/>
</dbReference>
<dbReference type="InterPro" id="IPR034804">
    <property type="entry name" value="SQR/QFR_C/D"/>
</dbReference>
<dbReference type="RefSeq" id="WP_184042808.1">
    <property type="nucleotide sequence ID" value="NZ_JACIGK010000004.1"/>
</dbReference>
<gene>
    <name evidence="6" type="ORF">GGD89_000800</name>
</gene>
<keyword evidence="2 5" id="KW-0812">Transmembrane</keyword>
<dbReference type="Pfam" id="PF02300">
    <property type="entry name" value="Fumarate_red_C"/>
    <property type="match status" value="1"/>
</dbReference>
<keyword evidence="3 5" id="KW-1133">Transmembrane helix</keyword>
<evidence type="ECO:0000313" key="6">
    <source>
        <dbReference type="EMBL" id="MBB4265185.1"/>
    </source>
</evidence>
<evidence type="ECO:0000256" key="5">
    <source>
        <dbReference type="SAM" id="Phobius"/>
    </source>
</evidence>
<dbReference type="AlphaFoldDB" id="A0A7W6RB58"/>
<dbReference type="Proteomes" id="UP000554286">
    <property type="component" value="Unassembled WGS sequence"/>
</dbReference>
<feature type="transmembrane region" description="Helical" evidence="5">
    <location>
        <begin position="67"/>
        <end position="87"/>
    </location>
</feature>
<dbReference type="Gene3D" id="1.20.1300.10">
    <property type="entry name" value="Fumarate reductase/succinate dehydrogenase, transmembrane subunit"/>
    <property type="match status" value="1"/>
</dbReference>
<sequence>MSRKPFVRPVPATTWYMRNGRYLRYMAREVSSLFIGLYMAGLAMGLMRLAQGPDAWNAYLTALSSPLALVFHVLAFAFATYHATTWFNATPKAMRIRWGDGYVPGPTVVRAHYALWGLVSLVILVLVGVI</sequence>
<accession>A0A7W6RB58</accession>
<evidence type="ECO:0000256" key="4">
    <source>
        <dbReference type="ARBA" id="ARBA00023136"/>
    </source>
</evidence>
<evidence type="ECO:0000256" key="3">
    <source>
        <dbReference type="ARBA" id="ARBA00022989"/>
    </source>
</evidence>
<keyword evidence="4 5" id="KW-0472">Membrane</keyword>
<feature type="transmembrane region" description="Helical" evidence="5">
    <location>
        <begin position="25"/>
        <end position="47"/>
    </location>
</feature>
<dbReference type="EMBL" id="JACIGK010000004">
    <property type="protein sequence ID" value="MBB4265185.1"/>
    <property type="molecule type" value="Genomic_DNA"/>
</dbReference>
<dbReference type="GO" id="GO:0016020">
    <property type="term" value="C:membrane"/>
    <property type="evidence" value="ECO:0007669"/>
    <property type="project" value="InterPro"/>
</dbReference>
<comment type="caution">
    <text evidence="6">The sequence shown here is derived from an EMBL/GenBank/DDBJ whole genome shotgun (WGS) entry which is preliminary data.</text>
</comment>